<dbReference type="SMART" id="SM00858">
    <property type="entry name" value="SAF"/>
    <property type="match status" value="1"/>
</dbReference>
<keyword evidence="1" id="KW-1133">Transmembrane helix</keyword>
<evidence type="ECO:0000256" key="1">
    <source>
        <dbReference type="SAM" id="Phobius"/>
    </source>
</evidence>
<dbReference type="Pfam" id="PF08666">
    <property type="entry name" value="SAF"/>
    <property type="match status" value="1"/>
</dbReference>
<dbReference type="Proteomes" id="UP000283255">
    <property type="component" value="Unassembled WGS sequence"/>
</dbReference>
<dbReference type="CDD" id="cd11614">
    <property type="entry name" value="SAF_CpaB_FlgA_like"/>
    <property type="match status" value="1"/>
</dbReference>
<dbReference type="InterPro" id="IPR017592">
    <property type="entry name" value="Pilus_assmbl_Flp-typ_CpaB"/>
</dbReference>
<dbReference type="InterPro" id="IPR031571">
    <property type="entry name" value="RcpC_dom"/>
</dbReference>
<dbReference type="OrthoDB" id="2037472at2"/>
<dbReference type="AlphaFoldDB" id="A0A418YAG1"/>
<protein>
    <submittedName>
        <fullName evidence="3">Flp pilus assembly protein CpaB</fullName>
    </submittedName>
</protein>
<organism evidence="3 4">
    <name type="scientific">Motilimonas pumila</name>
    <dbReference type="NCBI Taxonomy" id="2303987"/>
    <lineage>
        <taxon>Bacteria</taxon>
        <taxon>Pseudomonadati</taxon>
        <taxon>Pseudomonadota</taxon>
        <taxon>Gammaproteobacteria</taxon>
        <taxon>Alteromonadales</taxon>
        <taxon>Alteromonadales genera incertae sedis</taxon>
        <taxon>Motilimonas</taxon>
    </lineage>
</organism>
<feature type="transmembrane region" description="Helical" evidence="1">
    <location>
        <begin position="6"/>
        <end position="26"/>
    </location>
</feature>
<reference evidence="3 4" key="2">
    <citation type="submission" date="2019-01" db="EMBL/GenBank/DDBJ databases">
        <title>Motilimonas pumilus sp. nov., isolated from the gut of sea cucumber (Apostichopus japonicus).</title>
        <authorList>
            <person name="Wang F.-Q."/>
            <person name="Ren L.-H."/>
            <person name="Lin Y.-W."/>
            <person name="Sun G.-H."/>
            <person name="Du Z.-J."/>
            <person name="Zhao J.-X."/>
            <person name="Liu X.-J."/>
            <person name="Liu L.-J."/>
        </authorList>
    </citation>
    <scope>NUCLEOTIDE SEQUENCE [LARGE SCALE GENOMIC DNA]</scope>
    <source>
        <strain evidence="3 4">PLHSC7-2</strain>
    </source>
</reference>
<reference evidence="3 4" key="1">
    <citation type="submission" date="2018-09" db="EMBL/GenBank/DDBJ databases">
        <authorList>
            <person name="Wang F."/>
        </authorList>
    </citation>
    <scope>NUCLEOTIDE SEQUENCE [LARGE SCALE GENOMIC DNA]</scope>
    <source>
        <strain evidence="3 4">PLHSC7-2</strain>
    </source>
</reference>
<comment type="caution">
    <text evidence="3">The sequence shown here is derived from an EMBL/GenBank/DDBJ whole genome shotgun (WGS) entry which is preliminary data.</text>
</comment>
<proteinExistence type="predicted"/>
<dbReference type="RefSeq" id="WP_119912170.1">
    <property type="nucleotide sequence ID" value="NZ_QZCH01000033.1"/>
</dbReference>
<gene>
    <name evidence="3" type="primary">cpaB</name>
    <name evidence="3" type="ORF">D1Z90_17915</name>
</gene>
<keyword evidence="1" id="KW-0472">Membrane</keyword>
<evidence type="ECO:0000313" key="3">
    <source>
        <dbReference type="EMBL" id="RJG39514.1"/>
    </source>
</evidence>
<dbReference type="NCBIfam" id="TIGR03177">
    <property type="entry name" value="pilus_cpaB"/>
    <property type="match status" value="1"/>
</dbReference>
<dbReference type="Pfam" id="PF16976">
    <property type="entry name" value="RcpC"/>
    <property type="match status" value="1"/>
</dbReference>
<accession>A0A418YAG1</accession>
<keyword evidence="4" id="KW-1185">Reference proteome</keyword>
<evidence type="ECO:0000313" key="4">
    <source>
        <dbReference type="Proteomes" id="UP000283255"/>
    </source>
</evidence>
<feature type="domain" description="SAF" evidence="2">
    <location>
        <begin position="49"/>
        <end position="113"/>
    </location>
</feature>
<dbReference type="InterPro" id="IPR013974">
    <property type="entry name" value="SAF"/>
</dbReference>
<sequence length="310" mass="33749">MNKGTLKSWGLLLLAIILGAGTYFGANHFFKEHEKKIRAELESKITSTKSIVVSSRDIQAGEIISAENMAIATVPSNFLPDGHVEPPMFDAMSGKELIYPMSQGTPLLQLYVGGNYADRFSDLIKKGHRPLTVEVDTINSNEGMIEVGDYVDLLLMVSGESEGVERLENIAENVNIVATGRTRSVSAESNGNVMSDGGQMYGYSTITVILPSDTAARVLLAQENGTLVTFLRNQEDKAKLGFDAISFHQMQDVTAGTIQYFTASNSDGANLKPKYVNIIGNTKSKIQNARKWNEPELTVSNTTSNTVETD</sequence>
<name>A0A418YAG1_9GAMM</name>
<evidence type="ECO:0000259" key="2">
    <source>
        <dbReference type="SMART" id="SM00858"/>
    </source>
</evidence>
<dbReference type="EMBL" id="QZCH01000033">
    <property type="protein sequence ID" value="RJG39514.1"/>
    <property type="molecule type" value="Genomic_DNA"/>
</dbReference>
<keyword evidence="1" id="KW-0812">Transmembrane</keyword>